<evidence type="ECO:0000313" key="3">
    <source>
        <dbReference type="Proteomes" id="UP000266305"/>
    </source>
</evidence>
<protein>
    <submittedName>
        <fullName evidence="2">Pyridine nucleotide-disulfide oxidoreductase</fullName>
    </submittedName>
</protein>
<dbReference type="AlphaFoldDB" id="A0AAX1UJR5"/>
<name>A0AAX1UJR5_CERSP</name>
<sequence>MGTGPAGLTAAMSVLLLGGGQSRALLIPRSPNPPALPKGIRRAGRLSRMRGRPGIAPEPGRGVTLGCPDGGEERFDAV</sequence>
<gene>
    <name evidence="2" type="ORF">D1114_13250</name>
</gene>
<accession>A0AAX1UJR5</accession>
<proteinExistence type="predicted"/>
<evidence type="ECO:0000313" key="2">
    <source>
        <dbReference type="EMBL" id="RHZ94067.1"/>
    </source>
</evidence>
<feature type="region of interest" description="Disordered" evidence="1">
    <location>
        <begin position="26"/>
        <end position="78"/>
    </location>
</feature>
<comment type="caution">
    <text evidence="2">The sequence shown here is derived from an EMBL/GenBank/DDBJ whole genome shotgun (WGS) entry which is preliminary data.</text>
</comment>
<evidence type="ECO:0000256" key="1">
    <source>
        <dbReference type="SAM" id="MobiDB-lite"/>
    </source>
</evidence>
<feature type="compositionally biased region" description="Basic residues" evidence="1">
    <location>
        <begin position="39"/>
        <end position="51"/>
    </location>
</feature>
<reference evidence="2 3" key="1">
    <citation type="submission" date="2018-08" db="EMBL/GenBank/DDBJ databases">
        <title>Draft genome sequence of Rhodobacter sphaeroides FY.</title>
        <authorList>
            <person name="Rayyan A."/>
            <person name="Meyer T.E."/>
            <person name="Kyndt J.A."/>
        </authorList>
    </citation>
    <scope>NUCLEOTIDE SEQUENCE [LARGE SCALE GENOMIC DNA]</scope>
    <source>
        <strain evidence="2 3">FY</strain>
    </source>
</reference>
<organism evidence="2 3">
    <name type="scientific">Cereibacter sphaeroides</name>
    <name type="common">Rhodobacter sphaeroides</name>
    <dbReference type="NCBI Taxonomy" id="1063"/>
    <lineage>
        <taxon>Bacteria</taxon>
        <taxon>Pseudomonadati</taxon>
        <taxon>Pseudomonadota</taxon>
        <taxon>Alphaproteobacteria</taxon>
        <taxon>Rhodobacterales</taxon>
        <taxon>Paracoccaceae</taxon>
        <taxon>Cereibacter</taxon>
    </lineage>
</organism>
<dbReference type="Proteomes" id="UP000266305">
    <property type="component" value="Unassembled WGS sequence"/>
</dbReference>
<dbReference type="EMBL" id="QWGP01000014">
    <property type="protein sequence ID" value="RHZ94067.1"/>
    <property type="molecule type" value="Genomic_DNA"/>
</dbReference>